<evidence type="ECO:0000256" key="9">
    <source>
        <dbReference type="RuleBase" id="RU003662"/>
    </source>
</evidence>
<dbReference type="RefSeq" id="WP_021759164.1">
    <property type="nucleotide sequence ID" value="NC_022444.1"/>
</dbReference>
<evidence type="ECO:0000256" key="6">
    <source>
        <dbReference type="ARBA" id="ARBA00023239"/>
    </source>
</evidence>
<gene>
    <name evidence="8" type="primary">trpA</name>
    <name evidence="10" type="ORF">DGI_0603</name>
</gene>
<keyword evidence="4 8" id="KW-0822">Tryptophan biosynthesis</keyword>
<dbReference type="Gene3D" id="3.20.20.70">
    <property type="entry name" value="Aldolase class I"/>
    <property type="match status" value="1"/>
</dbReference>
<evidence type="ECO:0000256" key="3">
    <source>
        <dbReference type="ARBA" id="ARBA00022605"/>
    </source>
</evidence>
<dbReference type="eggNOG" id="COG0159">
    <property type="taxonomic scope" value="Bacteria"/>
</dbReference>
<dbReference type="GO" id="GO:0004834">
    <property type="term" value="F:tryptophan synthase activity"/>
    <property type="evidence" value="ECO:0007669"/>
    <property type="project" value="UniProtKB-UniRule"/>
</dbReference>
<dbReference type="PROSITE" id="PS00167">
    <property type="entry name" value="TRP_SYNTHASE_ALPHA"/>
    <property type="match status" value="1"/>
</dbReference>
<feature type="active site" description="Proton acceptor" evidence="8">
    <location>
        <position position="63"/>
    </location>
</feature>
<dbReference type="UniPathway" id="UPA00035">
    <property type="reaction ID" value="UER00044"/>
</dbReference>
<dbReference type="InterPro" id="IPR013785">
    <property type="entry name" value="Aldolase_TIM"/>
</dbReference>
<comment type="function">
    <text evidence="8">The alpha subunit is responsible for the aldol cleavage of indoleglycerol phosphate to indole and glyceraldehyde 3-phosphate.</text>
</comment>
<dbReference type="PANTHER" id="PTHR43406:SF1">
    <property type="entry name" value="TRYPTOPHAN SYNTHASE ALPHA CHAIN, CHLOROPLASTIC"/>
    <property type="match status" value="1"/>
</dbReference>
<dbReference type="OrthoDB" id="9804578at2"/>
<evidence type="ECO:0000256" key="4">
    <source>
        <dbReference type="ARBA" id="ARBA00022822"/>
    </source>
</evidence>
<proteinExistence type="inferred from homology"/>
<dbReference type="PATRIC" id="fig|1121448.10.peg.603"/>
<dbReference type="InterPro" id="IPR018204">
    <property type="entry name" value="Trp_synthase_alpha_AS"/>
</dbReference>
<keyword evidence="6 8" id="KW-0456">Lyase</keyword>
<sequence>MSAPSRLEAAIRAATATGRPALIPFLPAGYPDKDRFWTELAALDAHGADVIEIGVPFSDPVADGPVVEAASLECLEAGVTLAWILAELKARAAAGTAPKAPLVLMGYANPFLQYGLAALAADAAAGGVAGMIIPDLPYEERGPFQDALAAAGVDLIPLIGLNTSPERMRLYADNARGFAYLVSVMGVTGERDTLPEPVKAQLAVAREIFPVPVALGFGISRPEQLQDLPADAAIFGSALIRHIKAGGDAAGFMARWQ</sequence>
<dbReference type="STRING" id="1121448.DGI_0603"/>
<comment type="subunit">
    <text evidence="2 8">Tetramer of two alpha and two beta chains.</text>
</comment>
<evidence type="ECO:0000256" key="5">
    <source>
        <dbReference type="ARBA" id="ARBA00023141"/>
    </source>
</evidence>
<evidence type="ECO:0000313" key="11">
    <source>
        <dbReference type="Proteomes" id="UP000016587"/>
    </source>
</evidence>
<comment type="similarity">
    <text evidence="8 9">Belongs to the TrpA family.</text>
</comment>
<accession>T2G8Q0</accession>
<dbReference type="KEGG" id="dgg:DGI_0603"/>
<keyword evidence="5 8" id="KW-0057">Aromatic amino acid biosynthesis</keyword>
<dbReference type="HOGENOM" id="CLU_016734_0_2_7"/>
<evidence type="ECO:0000256" key="7">
    <source>
        <dbReference type="ARBA" id="ARBA00049047"/>
    </source>
</evidence>
<protein>
    <recommendedName>
        <fullName evidence="8">Tryptophan synthase alpha chain</fullName>
        <ecNumber evidence="8">4.2.1.20</ecNumber>
    </recommendedName>
</protein>
<dbReference type="EC" id="4.2.1.20" evidence="8"/>
<keyword evidence="3 8" id="KW-0028">Amino-acid biosynthesis</keyword>
<dbReference type="EMBL" id="CP006585">
    <property type="protein sequence ID" value="AGW12511.1"/>
    <property type="molecule type" value="Genomic_DNA"/>
</dbReference>
<name>T2G8Q0_MEGG1</name>
<evidence type="ECO:0000313" key="10">
    <source>
        <dbReference type="EMBL" id="AGW12511.1"/>
    </source>
</evidence>
<dbReference type="Proteomes" id="UP000016587">
    <property type="component" value="Chromosome"/>
</dbReference>
<reference evidence="10 11" key="1">
    <citation type="journal article" date="2013" name="J. Bacteriol.">
        <title>Roles of HynAB and Ech, the only two hydrogenases found in the model sulfate reducer Desulfovibrio gigas.</title>
        <authorList>
            <person name="Morais-Silva F.O."/>
            <person name="Santos C.I."/>
            <person name="Rodrigues R."/>
            <person name="Pereira I.A."/>
            <person name="Rodrigues-Pousada C."/>
        </authorList>
    </citation>
    <scope>NUCLEOTIDE SEQUENCE [LARGE SCALE GENOMIC DNA]</scope>
    <source>
        <strain evidence="11">ATCC 19364 / DSM 1382 / NCIMB 9332 / VKM B-1759</strain>
    </source>
</reference>
<evidence type="ECO:0000256" key="8">
    <source>
        <dbReference type="HAMAP-Rule" id="MF_00131"/>
    </source>
</evidence>
<dbReference type="AlphaFoldDB" id="T2G8Q0"/>
<comment type="pathway">
    <text evidence="1 8">Amino-acid biosynthesis; L-tryptophan biosynthesis; L-tryptophan from chorismate: step 5/5.</text>
</comment>
<dbReference type="Pfam" id="PF00290">
    <property type="entry name" value="Trp_syntA"/>
    <property type="match status" value="1"/>
</dbReference>
<dbReference type="GO" id="GO:0005829">
    <property type="term" value="C:cytosol"/>
    <property type="evidence" value="ECO:0007669"/>
    <property type="project" value="TreeGrafter"/>
</dbReference>
<feature type="active site" description="Proton acceptor" evidence="8">
    <location>
        <position position="52"/>
    </location>
</feature>
<evidence type="ECO:0000256" key="2">
    <source>
        <dbReference type="ARBA" id="ARBA00011270"/>
    </source>
</evidence>
<dbReference type="SUPFAM" id="SSF51366">
    <property type="entry name" value="Ribulose-phoshate binding barrel"/>
    <property type="match status" value="1"/>
</dbReference>
<dbReference type="InterPro" id="IPR002028">
    <property type="entry name" value="Trp_synthase_suA"/>
</dbReference>
<dbReference type="NCBIfam" id="TIGR00262">
    <property type="entry name" value="trpA"/>
    <property type="match status" value="1"/>
</dbReference>
<dbReference type="CDD" id="cd04724">
    <property type="entry name" value="Tryptophan_synthase_alpha"/>
    <property type="match status" value="1"/>
</dbReference>
<dbReference type="HAMAP" id="MF_00131">
    <property type="entry name" value="Trp_synth_alpha"/>
    <property type="match status" value="1"/>
</dbReference>
<evidence type="ECO:0000256" key="1">
    <source>
        <dbReference type="ARBA" id="ARBA00004733"/>
    </source>
</evidence>
<dbReference type="InterPro" id="IPR011060">
    <property type="entry name" value="RibuloseP-bd_barrel"/>
</dbReference>
<dbReference type="PANTHER" id="PTHR43406">
    <property type="entry name" value="TRYPTOPHAN SYNTHASE, ALPHA CHAIN"/>
    <property type="match status" value="1"/>
</dbReference>
<comment type="catalytic activity">
    <reaction evidence="7 8">
        <text>(1S,2R)-1-C-(indol-3-yl)glycerol 3-phosphate + L-serine = D-glyceraldehyde 3-phosphate + L-tryptophan + H2O</text>
        <dbReference type="Rhea" id="RHEA:10532"/>
        <dbReference type="ChEBI" id="CHEBI:15377"/>
        <dbReference type="ChEBI" id="CHEBI:33384"/>
        <dbReference type="ChEBI" id="CHEBI:57912"/>
        <dbReference type="ChEBI" id="CHEBI:58866"/>
        <dbReference type="ChEBI" id="CHEBI:59776"/>
        <dbReference type="EC" id="4.2.1.20"/>
    </reaction>
</comment>
<keyword evidence="11" id="KW-1185">Reference proteome</keyword>
<reference evidence="11" key="2">
    <citation type="submission" date="2013-07" db="EMBL/GenBank/DDBJ databases">
        <authorList>
            <person name="Morais-Silva F.O."/>
            <person name="Rezende A.M."/>
            <person name="Pimentel C."/>
            <person name="Resende D.M."/>
            <person name="Santos C.I."/>
            <person name="Clemente C."/>
            <person name="de Oliveira L.M."/>
            <person name="da Silva S.M."/>
            <person name="Costa D.A."/>
            <person name="Varela-Raposo A."/>
            <person name="Horacio E.C.A."/>
            <person name="Matos M."/>
            <person name="Flores O."/>
            <person name="Ruiz J.C."/>
            <person name="Rodrigues-Pousada C."/>
        </authorList>
    </citation>
    <scope>NUCLEOTIDE SEQUENCE [LARGE SCALE GENOMIC DNA]</scope>
    <source>
        <strain evidence="11">ATCC 19364 / DSM 1382 / NCIMB 9332 / VKM B-1759</strain>
    </source>
</reference>
<organism evidence="10 11">
    <name type="scientific">Megalodesulfovibrio gigas (strain ATCC 19364 / DSM 1382 / NCIMB 9332 / VKM B-1759)</name>
    <name type="common">Desulfovibrio gigas</name>
    <dbReference type="NCBI Taxonomy" id="1121448"/>
    <lineage>
        <taxon>Bacteria</taxon>
        <taxon>Pseudomonadati</taxon>
        <taxon>Thermodesulfobacteriota</taxon>
        <taxon>Desulfovibrionia</taxon>
        <taxon>Desulfovibrionales</taxon>
        <taxon>Desulfovibrionaceae</taxon>
        <taxon>Megalodesulfovibrio</taxon>
    </lineage>
</organism>